<comment type="cofactor">
    <cofactor evidence="1">
        <name>Fe cation</name>
        <dbReference type="ChEBI" id="CHEBI:24875"/>
    </cofactor>
</comment>
<evidence type="ECO:0000313" key="6">
    <source>
        <dbReference type="Proteomes" id="UP000629468"/>
    </source>
</evidence>
<accession>A0A8H7KJA9</accession>
<dbReference type="PANTHER" id="PTHR20883:SF15">
    <property type="entry name" value="PHYTANOYL-COA DIOXYGENASE DOMAIN-CONTAINING PROTEIN 1"/>
    <property type="match status" value="1"/>
</dbReference>
<evidence type="ECO:0000256" key="3">
    <source>
        <dbReference type="ARBA" id="ARBA00022723"/>
    </source>
</evidence>
<dbReference type="GO" id="GO:0046872">
    <property type="term" value="F:metal ion binding"/>
    <property type="evidence" value="ECO:0007669"/>
    <property type="project" value="UniProtKB-KW"/>
</dbReference>
<dbReference type="Pfam" id="PF05721">
    <property type="entry name" value="PhyH"/>
    <property type="match status" value="1"/>
</dbReference>
<keyword evidence="4" id="KW-0408">Iron</keyword>
<gene>
    <name evidence="5" type="ORF">Agabi119p4_1538</name>
</gene>
<dbReference type="SUPFAM" id="SSF51197">
    <property type="entry name" value="Clavaminate synthase-like"/>
    <property type="match status" value="1"/>
</dbReference>
<dbReference type="PANTHER" id="PTHR20883">
    <property type="entry name" value="PHYTANOYL-COA DIOXYGENASE DOMAIN CONTAINING 1"/>
    <property type="match status" value="1"/>
</dbReference>
<evidence type="ECO:0000256" key="4">
    <source>
        <dbReference type="ARBA" id="ARBA00023004"/>
    </source>
</evidence>
<reference evidence="5 6" key="1">
    <citation type="journal article" name="Sci. Rep.">
        <title>Telomere-to-telomere assembled and centromere annotated genomes of the two main subspecies of the button mushroom Agaricus bisporus reveal especially polymorphic chromosome ends.</title>
        <authorList>
            <person name="Sonnenberg A.S.M."/>
            <person name="Sedaghat-Telgerd N."/>
            <person name="Lavrijssen B."/>
            <person name="Ohm R.A."/>
            <person name="Hendrickx P.M."/>
            <person name="Scholtmeijer K."/>
            <person name="Baars J.J.P."/>
            <person name="van Peer A."/>
        </authorList>
    </citation>
    <scope>NUCLEOTIDE SEQUENCE [LARGE SCALE GENOMIC DNA]</scope>
    <source>
        <strain evidence="5 6">H119_p4</strain>
    </source>
</reference>
<dbReference type="InterPro" id="IPR008775">
    <property type="entry name" value="Phytyl_CoA_dOase-like"/>
</dbReference>
<proteinExistence type="inferred from homology"/>
<sequence>MTLEYLTQQQIDKFHKDGYLVIPSFLDQEDTDALLKRAKLLLDEFNIDSHPRTKFTTGDDNHVGDDYFLTSGNKIRFFLEEDAVDPDGKLNRPKQKAVNKIGHGLHELDPLFRKVTLENDRLKSLARDLKFHHDPVALQSMVITKQQQIGGEVPEHNDSTFLYTNPPSALGIWIALEKCTPKNGALSFLPGSHLTTPITKRFIRLPSGGTGFESLVSPEEEKAVNERSKGEYILETCNPGDMVLIHGSVLHKSERNTSPNTRFAYTFHMIESAPYAEYDNKNWLQPTPDMPFPHILPPSKLVPIGAD</sequence>
<evidence type="ECO:0000256" key="1">
    <source>
        <dbReference type="ARBA" id="ARBA00001962"/>
    </source>
</evidence>
<comment type="caution">
    <text evidence="5">The sequence shown here is derived from an EMBL/GenBank/DDBJ whole genome shotgun (WGS) entry which is preliminary data.</text>
</comment>
<dbReference type="Gene3D" id="2.60.120.620">
    <property type="entry name" value="q2cbj1_9rhob like domain"/>
    <property type="match status" value="1"/>
</dbReference>
<dbReference type="EMBL" id="JABXXO010000003">
    <property type="protein sequence ID" value="KAF7782162.1"/>
    <property type="molecule type" value="Genomic_DNA"/>
</dbReference>
<evidence type="ECO:0000256" key="2">
    <source>
        <dbReference type="ARBA" id="ARBA00005830"/>
    </source>
</evidence>
<evidence type="ECO:0000313" key="5">
    <source>
        <dbReference type="EMBL" id="KAF7782162.1"/>
    </source>
</evidence>
<name>A0A8H7KJA9_AGABI</name>
<evidence type="ECO:0008006" key="7">
    <source>
        <dbReference type="Google" id="ProtNLM"/>
    </source>
</evidence>
<dbReference type="AlphaFoldDB" id="A0A8H7KJA9"/>
<organism evidence="5 6">
    <name type="scientific">Agaricus bisporus var. burnettii</name>
    <dbReference type="NCBI Taxonomy" id="192524"/>
    <lineage>
        <taxon>Eukaryota</taxon>
        <taxon>Fungi</taxon>
        <taxon>Dikarya</taxon>
        <taxon>Basidiomycota</taxon>
        <taxon>Agaricomycotina</taxon>
        <taxon>Agaricomycetes</taxon>
        <taxon>Agaricomycetidae</taxon>
        <taxon>Agaricales</taxon>
        <taxon>Agaricineae</taxon>
        <taxon>Agaricaceae</taxon>
        <taxon>Agaricus</taxon>
    </lineage>
</organism>
<keyword evidence="3" id="KW-0479">Metal-binding</keyword>
<comment type="similarity">
    <text evidence="2">Belongs to the PhyH family.</text>
</comment>
<dbReference type="Proteomes" id="UP000629468">
    <property type="component" value="Unassembled WGS sequence"/>
</dbReference>
<protein>
    <recommendedName>
        <fullName evidence="7">Phytanoyl-CoA dioxygenase</fullName>
    </recommendedName>
</protein>